<reference evidence="8 9" key="1">
    <citation type="journal article" date="2017" name="ISME J.">
        <title>Energy and carbon metabolisms in a deep terrestrial subsurface fluid microbial community.</title>
        <authorList>
            <person name="Momper L."/>
            <person name="Jungbluth S.P."/>
            <person name="Lee M.D."/>
            <person name="Amend J.P."/>
        </authorList>
    </citation>
    <scope>NUCLEOTIDE SEQUENCE [LARGE SCALE GENOMIC DNA]</scope>
    <source>
        <strain evidence="8">SURF_17</strain>
    </source>
</reference>
<keyword evidence="3" id="KW-0201">Cytochrome c-type biogenesis</keyword>
<sequence>MNVEILQFVSFYAAVLCLWTSAVFGVGCLFSPSRFQARYANMAAGAGFALLTAFFLLRWQAVGFLPVTNMFESLSFFIWAVALVYLVVEHVAALPTLSSFLLPVIALFTLVAVVIVQGPGSVDPKLQSAWFYLHVIFAFIGYATFAVAFAAAVMYLLQRRQLKSKKSFDSVFHRLPSLEVLDRLNQQLINMGFPLFTVAIAVGIGWAHRSEILGPNWPNDPKVVFTGITWLLYAALFHIRLLSVARGKRVAHLTIIAFVFVVFTFLGTRYLASGPHEFLK</sequence>
<comment type="caution">
    <text evidence="8">The sequence shown here is derived from an EMBL/GenBank/DDBJ whole genome shotgun (WGS) entry which is preliminary data.</text>
</comment>
<evidence type="ECO:0000256" key="2">
    <source>
        <dbReference type="ARBA" id="ARBA00022692"/>
    </source>
</evidence>
<gene>
    <name evidence="8" type="ORF">C4532_06650</name>
</gene>
<feature type="transmembrane region" description="Helical" evidence="6">
    <location>
        <begin position="42"/>
        <end position="61"/>
    </location>
</feature>
<dbReference type="Proteomes" id="UP000285961">
    <property type="component" value="Unassembled WGS sequence"/>
</dbReference>
<evidence type="ECO:0000256" key="4">
    <source>
        <dbReference type="ARBA" id="ARBA00022989"/>
    </source>
</evidence>
<feature type="transmembrane region" description="Helical" evidence="6">
    <location>
        <begin position="67"/>
        <end position="88"/>
    </location>
</feature>
<feature type="transmembrane region" description="Helical" evidence="6">
    <location>
        <begin position="6"/>
        <end position="30"/>
    </location>
</feature>
<feature type="transmembrane region" description="Helical" evidence="6">
    <location>
        <begin position="223"/>
        <end position="243"/>
    </location>
</feature>
<name>A0A419F1H5_9BACT</name>
<dbReference type="GO" id="GO:0017004">
    <property type="term" value="P:cytochrome complex assembly"/>
    <property type="evidence" value="ECO:0007669"/>
    <property type="project" value="UniProtKB-KW"/>
</dbReference>
<feature type="transmembrane region" description="Helical" evidence="6">
    <location>
        <begin position="130"/>
        <end position="157"/>
    </location>
</feature>
<evidence type="ECO:0000313" key="8">
    <source>
        <dbReference type="EMBL" id="RJP72036.1"/>
    </source>
</evidence>
<evidence type="ECO:0000256" key="6">
    <source>
        <dbReference type="SAM" id="Phobius"/>
    </source>
</evidence>
<evidence type="ECO:0000313" key="9">
    <source>
        <dbReference type="Proteomes" id="UP000285961"/>
    </source>
</evidence>
<evidence type="ECO:0000256" key="1">
    <source>
        <dbReference type="ARBA" id="ARBA00004141"/>
    </source>
</evidence>
<dbReference type="Pfam" id="PF01578">
    <property type="entry name" value="Cytochrom_C_asm"/>
    <property type="match status" value="1"/>
</dbReference>
<feature type="transmembrane region" description="Helical" evidence="6">
    <location>
        <begin position="188"/>
        <end position="208"/>
    </location>
</feature>
<dbReference type="InterPro" id="IPR002541">
    <property type="entry name" value="Cyt_c_assembly"/>
</dbReference>
<comment type="subcellular location">
    <subcellularLocation>
        <location evidence="1">Membrane</location>
        <topology evidence="1">Multi-pass membrane protein</topology>
    </subcellularLocation>
</comment>
<keyword evidence="2 6" id="KW-0812">Transmembrane</keyword>
<dbReference type="PANTHER" id="PTHR30071:SF1">
    <property type="entry name" value="CYTOCHROME B_B6 PROTEIN-RELATED"/>
    <property type="match status" value="1"/>
</dbReference>
<protein>
    <submittedName>
        <fullName evidence="8">C-type cytochrome biogenesis protein CcsB</fullName>
    </submittedName>
</protein>
<feature type="transmembrane region" description="Helical" evidence="6">
    <location>
        <begin position="100"/>
        <end position="118"/>
    </location>
</feature>
<proteinExistence type="predicted"/>
<dbReference type="InterPro" id="IPR045062">
    <property type="entry name" value="Cyt_c_biogenesis_CcsA/CcmC"/>
</dbReference>
<keyword evidence="4 6" id="KW-1133">Transmembrane helix</keyword>
<accession>A0A419F1H5</accession>
<dbReference type="PANTHER" id="PTHR30071">
    <property type="entry name" value="HEME EXPORTER PROTEIN C"/>
    <property type="match status" value="1"/>
</dbReference>
<dbReference type="GO" id="GO:0020037">
    <property type="term" value="F:heme binding"/>
    <property type="evidence" value="ECO:0007669"/>
    <property type="project" value="InterPro"/>
</dbReference>
<feature type="domain" description="Cytochrome c assembly protein" evidence="7">
    <location>
        <begin position="68"/>
        <end position="276"/>
    </location>
</feature>
<keyword evidence="5 6" id="KW-0472">Membrane</keyword>
<organism evidence="8 9">
    <name type="scientific">Candidatus Abyssobacteria bacterium SURF_17</name>
    <dbReference type="NCBI Taxonomy" id="2093361"/>
    <lineage>
        <taxon>Bacteria</taxon>
        <taxon>Pseudomonadati</taxon>
        <taxon>Candidatus Hydrogenedentota</taxon>
        <taxon>Candidatus Abyssobacteria</taxon>
    </lineage>
</organism>
<feature type="transmembrane region" description="Helical" evidence="6">
    <location>
        <begin position="250"/>
        <end position="272"/>
    </location>
</feature>
<evidence type="ECO:0000256" key="3">
    <source>
        <dbReference type="ARBA" id="ARBA00022748"/>
    </source>
</evidence>
<dbReference type="EMBL" id="QZKI01000051">
    <property type="protein sequence ID" value="RJP72036.1"/>
    <property type="molecule type" value="Genomic_DNA"/>
</dbReference>
<evidence type="ECO:0000256" key="5">
    <source>
        <dbReference type="ARBA" id="ARBA00023136"/>
    </source>
</evidence>
<dbReference type="AlphaFoldDB" id="A0A419F1H5"/>
<dbReference type="GO" id="GO:0005886">
    <property type="term" value="C:plasma membrane"/>
    <property type="evidence" value="ECO:0007669"/>
    <property type="project" value="TreeGrafter"/>
</dbReference>
<evidence type="ECO:0000259" key="7">
    <source>
        <dbReference type="Pfam" id="PF01578"/>
    </source>
</evidence>